<dbReference type="InterPro" id="IPR029058">
    <property type="entry name" value="AB_hydrolase_fold"/>
</dbReference>
<gene>
    <name evidence="3" type="ORF">PWYN_10510</name>
</gene>
<reference evidence="3 4" key="1">
    <citation type="submission" date="2014-08" db="EMBL/GenBank/DDBJ databases">
        <authorList>
            <person name="den Bakker H.C."/>
        </authorList>
    </citation>
    <scope>NUCLEOTIDE SEQUENCE [LARGE SCALE GENOMIC DNA]</scope>
    <source>
        <strain evidence="3 4">DSM 18334</strain>
    </source>
</reference>
<dbReference type="EMBL" id="JQCR01000002">
    <property type="protein sequence ID" value="KGE19725.1"/>
    <property type="molecule type" value="Genomic_DNA"/>
</dbReference>
<dbReference type="eggNOG" id="COG0596">
    <property type="taxonomic scope" value="Bacteria"/>
</dbReference>
<dbReference type="PANTHER" id="PTHR43039">
    <property type="entry name" value="ESTERASE-RELATED"/>
    <property type="match status" value="1"/>
</dbReference>
<dbReference type="RefSeq" id="WP_036651011.1">
    <property type="nucleotide sequence ID" value="NZ_JQCR01000002.1"/>
</dbReference>
<accession>A0A098MB04</accession>
<dbReference type="Proteomes" id="UP000029734">
    <property type="component" value="Unassembled WGS sequence"/>
</dbReference>
<comment type="similarity">
    <text evidence="1">Belongs to the AB hydrolase superfamily.</text>
</comment>
<protein>
    <submittedName>
        <fullName evidence="3">Sigma factor SigB regulation protein RsbQ</fullName>
    </submittedName>
</protein>
<comment type="caution">
    <text evidence="3">The sequence shown here is derived from an EMBL/GenBank/DDBJ whole genome shotgun (WGS) entry which is preliminary data.</text>
</comment>
<feature type="domain" description="AB hydrolase-1" evidence="2">
    <location>
        <begin position="22"/>
        <end position="259"/>
    </location>
</feature>
<dbReference type="InterPro" id="IPR000073">
    <property type="entry name" value="AB_hydrolase_1"/>
</dbReference>
<dbReference type="AlphaFoldDB" id="A0A098MB04"/>
<name>A0A098MB04_9BACL</name>
<dbReference type="Gene3D" id="3.40.50.1820">
    <property type="entry name" value="alpha/beta hydrolase"/>
    <property type="match status" value="1"/>
</dbReference>
<dbReference type="OrthoDB" id="9780932at2"/>
<evidence type="ECO:0000256" key="1">
    <source>
        <dbReference type="ARBA" id="ARBA00008645"/>
    </source>
</evidence>
<dbReference type="Pfam" id="PF12697">
    <property type="entry name" value="Abhydrolase_6"/>
    <property type="match status" value="1"/>
</dbReference>
<evidence type="ECO:0000313" key="4">
    <source>
        <dbReference type="Proteomes" id="UP000029734"/>
    </source>
</evidence>
<sequence>MNQTILQRNNVNISGKGNQYMIFAPGFGCNQSMWRMIASEFEKDYRVVLFDYVGTGNSDLQAYNKERYSDLSGYVQDVLDICEAIDAHNAIFVGHSVGSMIGILASIREPKRFERLVLIGPSPCYENKLPDYYGGFSKEDLTGLIDLMEKNFAGWANYLASAVMQNPDRPLLAAELEISFCSIQPDIARLFAVATFFADNRKDLPLVPVPALILQSNEDVIAPVKVGEYVHQSMPQSTYKLMKATGHCPHMSHPEETIQLIHEFLGILIVKDKS</sequence>
<organism evidence="3 4">
    <name type="scientific">Paenibacillus wynnii</name>
    <dbReference type="NCBI Taxonomy" id="268407"/>
    <lineage>
        <taxon>Bacteria</taxon>
        <taxon>Bacillati</taxon>
        <taxon>Bacillota</taxon>
        <taxon>Bacilli</taxon>
        <taxon>Bacillales</taxon>
        <taxon>Paenibacillaceae</taxon>
        <taxon>Paenibacillus</taxon>
    </lineage>
</organism>
<evidence type="ECO:0000259" key="2">
    <source>
        <dbReference type="Pfam" id="PF12697"/>
    </source>
</evidence>
<proteinExistence type="inferred from homology"/>
<dbReference type="STRING" id="268407.PWYN_10510"/>
<dbReference type="SUPFAM" id="SSF53474">
    <property type="entry name" value="alpha/beta-Hydrolases"/>
    <property type="match status" value="1"/>
</dbReference>
<reference evidence="3 4" key="2">
    <citation type="submission" date="2014-10" db="EMBL/GenBank/DDBJ databases">
        <title>Comparative genomics of the Paenibacillus odorifer group.</title>
        <authorList>
            <person name="Tsai Y.-C."/>
            <person name="Martin N."/>
            <person name="Korlach J."/>
            <person name="Wiedmann M."/>
        </authorList>
    </citation>
    <scope>NUCLEOTIDE SEQUENCE [LARGE SCALE GENOMIC DNA]</scope>
    <source>
        <strain evidence="3 4">DSM 18334</strain>
    </source>
</reference>
<keyword evidence="4" id="KW-1185">Reference proteome</keyword>
<evidence type="ECO:0000313" key="3">
    <source>
        <dbReference type="EMBL" id="KGE19725.1"/>
    </source>
</evidence>
<dbReference type="PRINTS" id="PR00111">
    <property type="entry name" value="ABHYDROLASE"/>
</dbReference>